<dbReference type="eggNOG" id="KOG2903">
    <property type="taxonomic scope" value="Eukaryota"/>
</dbReference>
<dbReference type="AlphaFoldDB" id="R9PEJ5"/>
<dbReference type="InterPro" id="IPR036249">
    <property type="entry name" value="Thioredoxin-like_sf"/>
</dbReference>
<proteinExistence type="predicted"/>
<sequence length="459" mass="52076">MSQILGHIVIKRSQTGIGRARARHASSTPLPVLQQPFRYITSLALTCPDPKPSSIHKHSPTPSSAFCSRHSCTLGKILLRPLLRTAATTNQALALSRSFASLSAPRLQPRPTATTRLSVAAFSTSAANMSSQDNSKKDGSADWSNKDGHFRRQESSFRTSIEKGGKHEPEVGRYHLVVALACPWAHRSLIVRKLKGIDRVPDLLPVHVVDSLLGSEGWSFVPYEEPKGYGVPGTGNKIPGHEDKKRIRELYKAADPNYEQRCTVPIIWDNKLNTIVNNESSEVIRNLNYAFDDFVPEEFRGVTYYPEDLAKDIDAFHEWVYPTINNGVYKCGFATLQDAYESNVKPLFESLDRVEKMLEDGRTYLYADKLTEADIRLFTTIIRFDPVYFTHFKCNYRTIRDGYPKINKWMQNLYWNNPAFKDTTDFDSIKAHYFQSHTNINPHRIVPEGPVPHILPLEK</sequence>
<accession>R9PEJ5</accession>
<keyword evidence="4" id="KW-1185">Reference proteome</keyword>
<dbReference type="OrthoDB" id="2309723at2759"/>
<dbReference type="InterPro" id="IPR036282">
    <property type="entry name" value="Glutathione-S-Trfase_C_sf"/>
</dbReference>
<feature type="domain" description="GST C-terminal" evidence="2">
    <location>
        <begin position="295"/>
        <end position="440"/>
    </location>
</feature>
<protein>
    <submittedName>
        <fullName evidence="3">Glutathione S-transferase</fullName>
    </submittedName>
</protein>
<dbReference type="SUPFAM" id="SSF47616">
    <property type="entry name" value="GST C-terminal domain-like"/>
    <property type="match status" value="1"/>
</dbReference>
<dbReference type="SFLD" id="SFLDG01148">
    <property type="entry name" value="Xi_(cytGST)"/>
    <property type="match status" value="1"/>
</dbReference>
<keyword evidence="3" id="KW-0808">Transferase</keyword>
<dbReference type="FunFam" id="3.40.30.10:FF:000296">
    <property type="entry name" value="Glutathione S-transferase"/>
    <property type="match status" value="1"/>
</dbReference>
<dbReference type="SUPFAM" id="SSF52833">
    <property type="entry name" value="Thioredoxin-like"/>
    <property type="match status" value="1"/>
</dbReference>
<dbReference type="PANTHER" id="PTHR32419">
    <property type="entry name" value="GLUTATHIONYL-HYDROQUINONE REDUCTASE"/>
    <property type="match status" value="1"/>
</dbReference>
<dbReference type="PROSITE" id="PS50405">
    <property type="entry name" value="GST_CTER"/>
    <property type="match status" value="1"/>
</dbReference>
<dbReference type="GO" id="GO:0004364">
    <property type="term" value="F:glutathione transferase activity"/>
    <property type="evidence" value="ECO:0007669"/>
    <property type="project" value="InterPro"/>
</dbReference>
<dbReference type="Pfam" id="PF13410">
    <property type="entry name" value="GST_C_2"/>
    <property type="match status" value="1"/>
</dbReference>
<evidence type="ECO:0000256" key="1">
    <source>
        <dbReference type="SAM" id="MobiDB-lite"/>
    </source>
</evidence>
<dbReference type="InterPro" id="IPR040079">
    <property type="entry name" value="Glutathione_S-Trfase"/>
</dbReference>
<dbReference type="InterPro" id="IPR016639">
    <property type="entry name" value="GST_Omega/GSH"/>
</dbReference>
<dbReference type="STRING" id="1305764.R9PEJ5"/>
<organism evidence="3 4">
    <name type="scientific">Pseudozyma hubeiensis (strain SY62)</name>
    <name type="common">Yeast</name>
    <dbReference type="NCBI Taxonomy" id="1305764"/>
    <lineage>
        <taxon>Eukaryota</taxon>
        <taxon>Fungi</taxon>
        <taxon>Dikarya</taxon>
        <taxon>Basidiomycota</taxon>
        <taxon>Ustilaginomycotina</taxon>
        <taxon>Ustilaginomycetes</taxon>
        <taxon>Ustilaginales</taxon>
        <taxon>Ustilaginaceae</taxon>
        <taxon>Pseudozyma</taxon>
    </lineage>
</organism>
<dbReference type="SFLD" id="SFLDG01206">
    <property type="entry name" value="Xi.1"/>
    <property type="match status" value="1"/>
</dbReference>
<dbReference type="CDD" id="cd03190">
    <property type="entry name" value="GST_C_Omega_like"/>
    <property type="match status" value="1"/>
</dbReference>
<dbReference type="GO" id="GO:0005737">
    <property type="term" value="C:cytoplasm"/>
    <property type="evidence" value="ECO:0007669"/>
    <property type="project" value="TreeGrafter"/>
</dbReference>
<name>R9PEJ5_PSEHS</name>
<gene>
    <name evidence="3" type="ORF">PHSY_004100</name>
</gene>
<evidence type="ECO:0000259" key="2">
    <source>
        <dbReference type="PROSITE" id="PS50405"/>
    </source>
</evidence>
<evidence type="ECO:0000313" key="4">
    <source>
        <dbReference type="Proteomes" id="UP000014071"/>
    </source>
</evidence>
<dbReference type="SFLD" id="SFLDS00019">
    <property type="entry name" value="Glutathione_Transferase_(cytos"/>
    <property type="match status" value="1"/>
</dbReference>
<reference evidence="4" key="1">
    <citation type="journal article" date="2013" name="Genome Announc.">
        <title>Draft genome sequence of the basidiomycetous yeast-like fungus Pseudozyma hubeiensis SY62, which produces an abundant amount of the biosurfactant mannosylerythritol lipids.</title>
        <authorList>
            <person name="Konishi M."/>
            <person name="Hatada Y."/>
            <person name="Horiuchi J."/>
        </authorList>
    </citation>
    <scope>NUCLEOTIDE SEQUENCE [LARGE SCALE GENOMIC DNA]</scope>
    <source>
        <strain evidence="4">SY62</strain>
    </source>
</reference>
<feature type="compositionally biased region" description="Basic and acidic residues" evidence="1">
    <location>
        <begin position="134"/>
        <end position="164"/>
    </location>
</feature>
<dbReference type="InterPro" id="IPR010987">
    <property type="entry name" value="Glutathione-S-Trfase_C-like"/>
</dbReference>
<dbReference type="EMBL" id="DF238801">
    <property type="protein sequence ID" value="GAC96520.1"/>
    <property type="molecule type" value="Genomic_DNA"/>
</dbReference>
<dbReference type="InterPro" id="IPR047047">
    <property type="entry name" value="GST_Omega-like_C"/>
</dbReference>
<evidence type="ECO:0000313" key="3">
    <source>
        <dbReference type="EMBL" id="GAC96520.1"/>
    </source>
</evidence>
<feature type="region of interest" description="Disordered" evidence="1">
    <location>
        <begin position="128"/>
        <end position="164"/>
    </location>
</feature>
<dbReference type="GeneID" id="24109386"/>
<dbReference type="Proteomes" id="UP000014071">
    <property type="component" value="Unassembled WGS sequence"/>
</dbReference>
<dbReference type="HOGENOM" id="CLU_037263_0_1_1"/>
<dbReference type="Gene3D" id="3.40.30.10">
    <property type="entry name" value="Glutaredoxin"/>
    <property type="match status" value="1"/>
</dbReference>
<dbReference type="Gene3D" id="1.20.1050.10">
    <property type="match status" value="1"/>
</dbReference>
<dbReference type="PANTHER" id="PTHR32419:SF6">
    <property type="entry name" value="GLUTATHIONE S-TRANSFERASE OMEGA-LIKE 1-RELATED"/>
    <property type="match status" value="1"/>
</dbReference>
<dbReference type="RefSeq" id="XP_012190107.1">
    <property type="nucleotide sequence ID" value="XM_012334717.1"/>
</dbReference>